<dbReference type="SMART" id="SM00570">
    <property type="entry name" value="AWS"/>
    <property type="match status" value="1"/>
</dbReference>
<dbReference type="OMA" id="MCEISRE"/>
<evidence type="ECO:0000256" key="8">
    <source>
        <dbReference type="ARBA" id="ARBA00022737"/>
    </source>
</evidence>
<reference evidence="19" key="1">
    <citation type="journal article" date="2017" name="Cell">
        <title>Insights into land plant evolution garnered from the Marchantia polymorpha genome.</title>
        <authorList>
            <person name="Bowman J.L."/>
            <person name="Kohchi T."/>
            <person name="Yamato K.T."/>
            <person name="Jenkins J."/>
            <person name="Shu S."/>
            <person name="Ishizaki K."/>
            <person name="Yamaoka S."/>
            <person name="Nishihama R."/>
            <person name="Nakamura Y."/>
            <person name="Berger F."/>
            <person name="Adam C."/>
            <person name="Aki S.S."/>
            <person name="Althoff F."/>
            <person name="Araki T."/>
            <person name="Arteaga-Vazquez M.A."/>
            <person name="Balasubrmanian S."/>
            <person name="Barry K."/>
            <person name="Bauer D."/>
            <person name="Boehm C.R."/>
            <person name="Briginshaw L."/>
            <person name="Caballero-Perez J."/>
            <person name="Catarino B."/>
            <person name="Chen F."/>
            <person name="Chiyoda S."/>
            <person name="Chovatia M."/>
            <person name="Davies K.M."/>
            <person name="Delmans M."/>
            <person name="Demura T."/>
            <person name="Dierschke T."/>
            <person name="Dolan L."/>
            <person name="Dorantes-Acosta A.E."/>
            <person name="Eklund D.M."/>
            <person name="Florent S.N."/>
            <person name="Flores-Sandoval E."/>
            <person name="Fujiyama A."/>
            <person name="Fukuzawa H."/>
            <person name="Galik B."/>
            <person name="Grimanelli D."/>
            <person name="Grimwood J."/>
            <person name="Grossniklaus U."/>
            <person name="Hamada T."/>
            <person name="Haseloff J."/>
            <person name="Hetherington A.J."/>
            <person name="Higo A."/>
            <person name="Hirakawa Y."/>
            <person name="Hundley H.N."/>
            <person name="Ikeda Y."/>
            <person name="Inoue K."/>
            <person name="Inoue S.I."/>
            <person name="Ishida S."/>
            <person name="Jia Q."/>
            <person name="Kakita M."/>
            <person name="Kanazawa T."/>
            <person name="Kawai Y."/>
            <person name="Kawashima T."/>
            <person name="Kennedy M."/>
            <person name="Kinose K."/>
            <person name="Kinoshita T."/>
            <person name="Kohara Y."/>
            <person name="Koide E."/>
            <person name="Komatsu K."/>
            <person name="Kopischke S."/>
            <person name="Kubo M."/>
            <person name="Kyozuka J."/>
            <person name="Lagercrantz U."/>
            <person name="Lin S.S."/>
            <person name="Lindquist E."/>
            <person name="Lipzen A.M."/>
            <person name="Lu C.W."/>
            <person name="De Luna E."/>
            <person name="Martienssen R.A."/>
            <person name="Minamino N."/>
            <person name="Mizutani M."/>
            <person name="Mizutani M."/>
            <person name="Mochizuki N."/>
            <person name="Monte I."/>
            <person name="Mosher R."/>
            <person name="Nagasaki H."/>
            <person name="Nakagami H."/>
            <person name="Naramoto S."/>
            <person name="Nishitani K."/>
            <person name="Ohtani M."/>
            <person name="Okamoto T."/>
            <person name="Okumura M."/>
            <person name="Phillips J."/>
            <person name="Pollak B."/>
            <person name="Reinders A."/>
            <person name="Rovekamp M."/>
            <person name="Sano R."/>
            <person name="Sawa S."/>
            <person name="Schmid M.W."/>
            <person name="Shirakawa M."/>
            <person name="Solano R."/>
            <person name="Spunde A."/>
            <person name="Suetsugu N."/>
            <person name="Sugano S."/>
            <person name="Sugiyama A."/>
            <person name="Sun R."/>
            <person name="Suzuki Y."/>
            <person name="Takenaka M."/>
            <person name="Takezawa D."/>
            <person name="Tomogane H."/>
            <person name="Tsuzuki M."/>
            <person name="Ueda T."/>
            <person name="Umeda M."/>
            <person name="Ward J.M."/>
            <person name="Watanabe Y."/>
            <person name="Yazaki K."/>
            <person name="Yokoyama R."/>
            <person name="Yoshitake Y."/>
            <person name="Yotsui I."/>
            <person name="Zachgo S."/>
            <person name="Schmutz J."/>
        </authorList>
    </citation>
    <scope>NUCLEOTIDE SEQUENCE [LARGE SCALE GENOMIC DNA]</scope>
    <source>
        <strain evidence="19">Tak-1</strain>
    </source>
</reference>
<evidence type="ECO:0000313" key="19">
    <source>
        <dbReference type="Proteomes" id="UP000244005"/>
    </source>
</evidence>
<dbReference type="Pfam" id="PF17907">
    <property type="entry name" value="AWS"/>
    <property type="match status" value="1"/>
</dbReference>
<dbReference type="PROSITE" id="PS50868">
    <property type="entry name" value="POST_SET"/>
    <property type="match status" value="1"/>
</dbReference>
<dbReference type="SMART" id="SM00508">
    <property type="entry name" value="PostSET"/>
    <property type="match status" value="1"/>
</dbReference>
<evidence type="ECO:0000259" key="14">
    <source>
        <dbReference type="PROSITE" id="PS50016"/>
    </source>
</evidence>
<evidence type="ECO:0000256" key="5">
    <source>
        <dbReference type="ARBA" id="ARBA00022679"/>
    </source>
</evidence>
<dbReference type="Pfam" id="PF23011">
    <property type="entry name" value="PHD-1st_NSD"/>
    <property type="match status" value="1"/>
</dbReference>
<keyword evidence="7" id="KW-0479">Metal-binding</keyword>
<evidence type="ECO:0000256" key="7">
    <source>
        <dbReference type="ARBA" id="ARBA00022723"/>
    </source>
</evidence>
<keyword evidence="8" id="KW-0677">Repeat</keyword>
<keyword evidence="3" id="KW-0158">Chromosome</keyword>
<dbReference type="PROSITE" id="PS51578">
    <property type="entry name" value="SAM_MT43_SET2_2"/>
    <property type="match status" value="1"/>
</dbReference>
<dbReference type="InterPro" id="IPR003616">
    <property type="entry name" value="Post-SET_dom"/>
</dbReference>
<dbReference type="SMART" id="SM00249">
    <property type="entry name" value="PHD"/>
    <property type="match status" value="3"/>
</dbReference>
<dbReference type="PROSITE" id="PS50280">
    <property type="entry name" value="SET"/>
    <property type="match status" value="1"/>
</dbReference>
<keyword evidence="5" id="KW-0808">Transferase</keyword>
<dbReference type="InterPro" id="IPR059153">
    <property type="entry name" value="NSD_PHD-1st"/>
</dbReference>
<organism evidence="18 19">
    <name type="scientific">Marchantia polymorpha</name>
    <name type="common">Common liverwort</name>
    <name type="synonym">Marchantia aquatica</name>
    <dbReference type="NCBI Taxonomy" id="3197"/>
    <lineage>
        <taxon>Eukaryota</taxon>
        <taxon>Viridiplantae</taxon>
        <taxon>Streptophyta</taxon>
        <taxon>Embryophyta</taxon>
        <taxon>Marchantiophyta</taxon>
        <taxon>Marchantiopsida</taxon>
        <taxon>Marchantiidae</taxon>
        <taxon>Marchantiales</taxon>
        <taxon>Marchantiaceae</taxon>
        <taxon>Marchantia</taxon>
    </lineage>
</organism>
<dbReference type="Gene3D" id="2.30.30.140">
    <property type="match status" value="1"/>
</dbReference>
<dbReference type="InterPro" id="IPR055197">
    <property type="entry name" value="PHDvar_NSD"/>
</dbReference>
<dbReference type="SUPFAM" id="SSF57903">
    <property type="entry name" value="FYVE/PHD zinc finger"/>
    <property type="match status" value="1"/>
</dbReference>
<dbReference type="GO" id="GO:0032259">
    <property type="term" value="P:methylation"/>
    <property type="evidence" value="ECO:0007669"/>
    <property type="project" value="UniProtKB-KW"/>
</dbReference>
<dbReference type="GO" id="GO:0006355">
    <property type="term" value="P:regulation of DNA-templated transcription"/>
    <property type="evidence" value="ECO:0000318"/>
    <property type="project" value="GO_Central"/>
</dbReference>
<dbReference type="GO" id="GO:0000785">
    <property type="term" value="C:chromatin"/>
    <property type="evidence" value="ECO:0000318"/>
    <property type="project" value="GO_Central"/>
</dbReference>
<dbReference type="InterPro" id="IPR050777">
    <property type="entry name" value="SET2_Histone-Lys_MeTrsfase"/>
</dbReference>
<comment type="subcellular location">
    <subcellularLocation>
        <location evidence="2">Chromosome</location>
    </subcellularLocation>
    <subcellularLocation>
        <location evidence="1">Nucleus</location>
    </subcellularLocation>
</comment>
<dbReference type="InterPro" id="IPR055198">
    <property type="entry name" value="NSD_PHD"/>
</dbReference>
<keyword evidence="4" id="KW-0489">Methyltransferase</keyword>
<feature type="domain" description="PHD-type" evidence="14">
    <location>
        <begin position="13"/>
        <end position="59"/>
    </location>
</feature>
<dbReference type="SMART" id="SM00333">
    <property type="entry name" value="TUDOR"/>
    <property type="match status" value="1"/>
</dbReference>
<evidence type="ECO:0008006" key="20">
    <source>
        <dbReference type="Google" id="ProtNLM"/>
    </source>
</evidence>
<keyword evidence="11" id="KW-0156">Chromatin regulator</keyword>
<dbReference type="InterPro" id="IPR013083">
    <property type="entry name" value="Znf_RING/FYVE/PHD"/>
</dbReference>
<dbReference type="AlphaFoldDB" id="A0A2R6XQF9"/>
<feature type="domain" description="SET" evidence="15">
    <location>
        <begin position="285"/>
        <end position="402"/>
    </location>
</feature>
<evidence type="ECO:0000313" key="18">
    <source>
        <dbReference type="EMBL" id="PTQ48324.1"/>
    </source>
</evidence>
<dbReference type="OrthoDB" id="422362at2759"/>
<dbReference type="CDD" id="cd20404">
    <property type="entry name" value="Tudor_Agenet_AtEML-like"/>
    <property type="match status" value="1"/>
</dbReference>
<protein>
    <recommendedName>
        <fullName evidence="20">Histone-lysine N-methyltransferase</fullName>
    </recommendedName>
</protein>
<dbReference type="Pfam" id="PF22908">
    <property type="entry name" value="PHD_NSD"/>
    <property type="match status" value="1"/>
</dbReference>
<dbReference type="CDD" id="cd19175">
    <property type="entry name" value="SET_ASHR3-like"/>
    <property type="match status" value="1"/>
</dbReference>
<dbReference type="GO" id="GO:0008270">
    <property type="term" value="F:zinc ion binding"/>
    <property type="evidence" value="ECO:0007669"/>
    <property type="project" value="UniProtKB-KW"/>
</dbReference>
<evidence type="ECO:0000256" key="9">
    <source>
        <dbReference type="ARBA" id="ARBA00022771"/>
    </source>
</evidence>
<proteinExistence type="predicted"/>
<name>A0A2R6XQF9_MARPO</name>
<dbReference type="InterPro" id="IPR025787">
    <property type="entry name" value="Hist-Lys_N-MeTrfase_SET2_plant"/>
</dbReference>
<dbReference type="Proteomes" id="UP000244005">
    <property type="component" value="Unassembled WGS sequence"/>
</dbReference>
<dbReference type="Pfam" id="PF23004">
    <property type="entry name" value="PHDvar_NSD"/>
    <property type="match status" value="1"/>
</dbReference>
<dbReference type="Gene3D" id="3.30.40.10">
    <property type="entry name" value="Zinc/RING finger domain, C3HC4 (zinc finger)"/>
    <property type="match status" value="2"/>
</dbReference>
<dbReference type="InterPro" id="IPR046341">
    <property type="entry name" value="SET_dom_sf"/>
</dbReference>
<dbReference type="InterPro" id="IPR019786">
    <property type="entry name" value="Zinc_finger_PHD-type_CS"/>
</dbReference>
<dbReference type="InterPro" id="IPR019787">
    <property type="entry name" value="Znf_PHD-finger"/>
</dbReference>
<keyword evidence="10" id="KW-0862">Zinc</keyword>
<dbReference type="GO" id="GO:0046975">
    <property type="term" value="F:histone H3K36 methyltransferase activity"/>
    <property type="evidence" value="ECO:0000318"/>
    <property type="project" value="GO_Central"/>
</dbReference>
<keyword evidence="9 13" id="KW-0863">Zinc-finger</keyword>
<dbReference type="SUPFAM" id="SSF82199">
    <property type="entry name" value="SET domain"/>
    <property type="match status" value="1"/>
</dbReference>
<dbReference type="Pfam" id="PF00856">
    <property type="entry name" value="SET"/>
    <property type="match status" value="1"/>
</dbReference>
<keyword evidence="12" id="KW-0539">Nucleus</keyword>
<dbReference type="Gene3D" id="2.170.270.10">
    <property type="entry name" value="SET domain"/>
    <property type="match status" value="1"/>
</dbReference>
<feature type="domain" description="AWS" evidence="17">
    <location>
        <begin position="234"/>
        <end position="283"/>
    </location>
</feature>
<evidence type="ECO:0000259" key="17">
    <source>
        <dbReference type="PROSITE" id="PS51215"/>
    </source>
</evidence>
<keyword evidence="19" id="KW-1185">Reference proteome</keyword>
<dbReference type="PROSITE" id="PS51215">
    <property type="entry name" value="AWS"/>
    <property type="match status" value="1"/>
</dbReference>
<evidence type="ECO:0000256" key="10">
    <source>
        <dbReference type="ARBA" id="ARBA00022833"/>
    </source>
</evidence>
<sequence>MDETKWGQEDGYGYICAICEDFGELLCCEQCRQGFHLACIGLESCPDSESWLCDDCRQNKVRCFDCKEFGCYKSDAYRCTVRSCGKIYHHQCASNWERPLSKKGGIVCPHHYCDGCWNSKSNRVRKEKIYRCLKCPVAYHEFCMPDGGGVLEDIPGFMLCPKHNEEWKCQNDGVPTEDVKTGFDRLPLPSVPQDFKLPQSLQAFAKRLQNKPPAYVHIRRNYYLGKKPRKRPEDESMQCSCQPSGGSNVACDKDCLCGMLLTSCTTSCKCGDACSNVPFQKRPGRKMKPVKTDHCGWGLKADEAIKAGDFLVEYVGEVIDDETCEKRLWAMKEQGESNFYMCEISREMVIDATFKGNLSRFINHSCQPNCELQKWQIDGEIRIGVFSTVDIKKGDYVNYDYQFIQFGTDQQCHCGSSSCRGQLGKPQKQKLSVDSRVDGISSDLIVPRSVRRSRLCGRFSLKRGFPPINEVLRHQKNSIVVQADLHYQRRGEENRVGLRVKVWWPLDQKFYHGQIVRYDPTIGSHQIKYDDGEQEYILMNKERWEVEVTLPTHRKRGNSRMMCKKRFSQRIEKQGNLNKKSKFEEMQRSPHYTTASRKMNFGECYGTRKGVFWNFERYGESI</sequence>
<evidence type="ECO:0000256" key="1">
    <source>
        <dbReference type="ARBA" id="ARBA00004123"/>
    </source>
</evidence>
<evidence type="ECO:0000256" key="2">
    <source>
        <dbReference type="ARBA" id="ARBA00004286"/>
    </source>
</evidence>
<evidence type="ECO:0000256" key="13">
    <source>
        <dbReference type="PROSITE-ProRule" id="PRU00146"/>
    </source>
</evidence>
<keyword evidence="6" id="KW-0949">S-adenosyl-L-methionine</keyword>
<evidence type="ECO:0000256" key="12">
    <source>
        <dbReference type="ARBA" id="ARBA00023242"/>
    </source>
</evidence>
<evidence type="ECO:0000259" key="16">
    <source>
        <dbReference type="PROSITE" id="PS50868"/>
    </source>
</evidence>
<dbReference type="SUPFAM" id="SSF63748">
    <property type="entry name" value="Tudor/PWWP/MBT"/>
    <property type="match status" value="1"/>
</dbReference>
<dbReference type="CDD" id="cd15566">
    <property type="entry name" value="PHD3_NSD"/>
    <property type="match status" value="1"/>
</dbReference>
<dbReference type="PANTHER" id="PTHR22884">
    <property type="entry name" value="SET DOMAIN PROTEINS"/>
    <property type="match status" value="1"/>
</dbReference>
<dbReference type="InterPro" id="IPR002999">
    <property type="entry name" value="Tudor"/>
</dbReference>
<feature type="domain" description="Post-SET" evidence="16">
    <location>
        <begin position="408"/>
        <end position="424"/>
    </location>
</feature>
<dbReference type="InterPro" id="IPR001965">
    <property type="entry name" value="Znf_PHD"/>
</dbReference>
<evidence type="ECO:0000256" key="11">
    <source>
        <dbReference type="ARBA" id="ARBA00022853"/>
    </source>
</evidence>
<evidence type="ECO:0000256" key="3">
    <source>
        <dbReference type="ARBA" id="ARBA00022454"/>
    </source>
</evidence>
<dbReference type="CDD" id="cd15565">
    <property type="entry name" value="PHD2_NSD"/>
    <property type="match status" value="1"/>
</dbReference>
<evidence type="ECO:0000259" key="15">
    <source>
        <dbReference type="PROSITE" id="PS50280"/>
    </source>
</evidence>
<gene>
    <name evidence="18" type="ORF">MARPO_0005s0005</name>
</gene>
<evidence type="ECO:0000256" key="4">
    <source>
        <dbReference type="ARBA" id="ARBA00022603"/>
    </source>
</evidence>
<accession>A0A2R6XQF9</accession>
<evidence type="ECO:0000256" key="6">
    <source>
        <dbReference type="ARBA" id="ARBA00022691"/>
    </source>
</evidence>
<dbReference type="SMART" id="SM00317">
    <property type="entry name" value="SET"/>
    <property type="match status" value="1"/>
</dbReference>
<dbReference type="PROSITE" id="PS01359">
    <property type="entry name" value="ZF_PHD_1"/>
    <property type="match status" value="1"/>
</dbReference>
<dbReference type="EMBL" id="KZ772677">
    <property type="protein sequence ID" value="PTQ48324.1"/>
    <property type="molecule type" value="Genomic_DNA"/>
</dbReference>
<dbReference type="InterPro" id="IPR011011">
    <property type="entry name" value="Znf_FYVE_PHD"/>
</dbReference>
<dbReference type="GO" id="GO:0005634">
    <property type="term" value="C:nucleus"/>
    <property type="evidence" value="ECO:0000318"/>
    <property type="project" value="GO_Central"/>
</dbReference>
<dbReference type="InterPro" id="IPR006560">
    <property type="entry name" value="AWS_dom"/>
</dbReference>
<dbReference type="PROSITE" id="PS50016">
    <property type="entry name" value="ZF_PHD_2"/>
    <property type="match status" value="1"/>
</dbReference>
<dbReference type="InterPro" id="IPR001214">
    <property type="entry name" value="SET_dom"/>
</dbReference>
<dbReference type="InterPro" id="IPR047893">
    <property type="entry name" value="ASHR3-like_SET"/>
</dbReference>